<keyword evidence="3" id="KW-1185">Reference proteome</keyword>
<organism evidence="2 3">
    <name type="scientific">Cryobacterium psychrotolerans</name>
    <dbReference type="NCBI Taxonomy" id="386301"/>
    <lineage>
        <taxon>Bacteria</taxon>
        <taxon>Bacillati</taxon>
        <taxon>Actinomycetota</taxon>
        <taxon>Actinomycetes</taxon>
        <taxon>Micrococcales</taxon>
        <taxon>Microbacteriaceae</taxon>
        <taxon>Cryobacterium</taxon>
    </lineage>
</organism>
<proteinExistence type="predicted"/>
<keyword evidence="1" id="KW-1133">Transmembrane helix</keyword>
<dbReference type="STRING" id="386301.SAMN05216282_12329"/>
<dbReference type="Proteomes" id="UP000198701">
    <property type="component" value="Unassembled WGS sequence"/>
</dbReference>
<evidence type="ECO:0000256" key="1">
    <source>
        <dbReference type="SAM" id="Phobius"/>
    </source>
</evidence>
<dbReference type="RefSeq" id="WP_092324870.1">
    <property type="nucleotide sequence ID" value="NZ_FNFU01000023.1"/>
</dbReference>
<reference evidence="2 3" key="1">
    <citation type="submission" date="2016-10" db="EMBL/GenBank/DDBJ databases">
        <authorList>
            <person name="de Groot N.N."/>
        </authorList>
    </citation>
    <scope>NUCLEOTIDE SEQUENCE [LARGE SCALE GENOMIC DNA]</scope>
    <source>
        <strain evidence="2 3">CGMCC 1.5382</strain>
    </source>
</reference>
<keyword evidence="1" id="KW-0472">Membrane</keyword>
<gene>
    <name evidence="2" type="ORF">SAMN05216282_12329</name>
</gene>
<evidence type="ECO:0000313" key="3">
    <source>
        <dbReference type="Proteomes" id="UP000198701"/>
    </source>
</evidence>
<evidence type="ECO:0000313" key="2">
    <source>
        <dbReference type="EMBL" id="SDL03095.1"/>
    </source>
</evidence>
<dbReference type="EMBL" id="FNFU01000023">
    <property type="protein sequence ID" value="SDL03095.1"/>
    <property type="molecule type" value="Genomic_DNA"/>
</dbReference>
<accession>A0A1G9GRE5</accession>
<feature type="transmembrane region" description="Helical" evidence="1">
    <location>
        <begin position="59"/>
        <end position="80"/>
    </location>
</feature>
<dbReference type="AlphaFoldDB" id="A0A1G9GRE5"/>
<protein>
    <submittedName>
        <fullName evidence="2">Uncharacterized protein</fullName>
    </submittedName>
</protein>
<name>A0A1G9GRE5_9MICO</name>
<sequence length="90" mass="9192">MLTPLVGAGIAAGSSAWQGACSSRYFLAGSVTDSAQIQAANVAGDSACANLLAMGDNMVVVGFLAPFVLAFAVVIVVRLLDRKSDIDLEM</sequence>
<keyword evidence="1" id="KW-0812">Transmembrane</keyword>